<feature type="compositionally biased region" description="Pro residues" evidence="1">
    <location>
        <begin position="155"/>
        <end position="174"/>
    </location>
</feature>
<accession>A0ABR2IUT5</accession>
<reference evidence="2 3" key="1">
    <citation type="journal article" date="2024" name="IMA Fungus">
        <title>Apiospora arundinis, a panoply of carbohydrate-active enzymes and secondary metabolites.</title>
        <authorList>
            <person name="Sorensen T."/>
            <person name="Petersen C."/>
            <person name="Muurmann A.T."/>
            <person name="Christiansen J.V."/>
            <person name="Brundto M.L."/>
            <person name="Overgaard C.K."/>
            <person name="Boysen A.T."/>
            <person name="Wollenberg R.D."/>
            <person name="Larsen T.O."/>
            <person name="Sorensen J.L."/>
            <person name="Nielsen K.L."/>
            <person name="Sondergaard T.E."/>
        </authorList>
    </citation>
    <scope>NUCLEOTIDE SEQUENCE [LARGE SCALE GENOMIC DNA]</scope>
    <source>
        <strain evidence="2 3">AAU 773</strain>
    </source>
</reference>
<evidence type="ECO:0000256" key="1">
    <source>
        <dbReference type="SAM" id="MobiDB-lite"/>
    </source>
</evidence>
<dbReference type="Proteomes" id="UP001390339">
    <property type="component" value="Unassembled WGS sequence"/>
</dbReference>
<gene>
    <name evidence="2" type="ORF">PGQ11_007166</name>
</gene>
<proteinExistence type="predicted"/>
<evidence type="ECO:0000313" key="3">
    <source>
        <dbReference type="Proteomes" id="UP001390339"/>
    </source>
</evidence>
<evidence type="ECO:0000313" key="2">
    <source>
        <dbReference type="EMBL" id="KAK8868588.1"/>
    </source>
</evidence>
<sequence>MVVPPPLQAQQQLPHGNVQVPVPAAGLPGNPNYYLIGQQAPAQQAPAQQAQAQQAQAQQAQAQQAPAQQAQAQQAPAQQAPAQQAQVQPQNPYIANNIAPVQPPNGQQINQQVQTGQDQIFQSFGQPQLPAQSRLWYAGVMPMYANTLVSASSTPSPPRNPLPQYPSPPSPPPASYSSYNPGQNVVGGNVSPFQPVDGQGQGQSSMNTPLPPQSSPGTAPYYGTPTPATGYGHVSGGAPFPPHHQQQQQYGGYPQQHGGYPQQYGGNPPQPQYTQSSPLYVGSNSPSEAAALALAMSQGIPMGHQTI</sequence>
<name>A0ABR2IUT5_9PEZI</name>
<organism evidence="2 3">
    <name type="scientific">Apiospora arundinis</name>
    <dbReference type="NCBI Taxonomy" id="335852"/>
    <lineage>
        <taxon>Eukaryota</taxon>
        <taxon>Fungi</taxon>
        <taxon>Dikarya</taxon>
        <taxon>Ascomycota</taxon>
        <taxon>Pezizomycotina</taxon>
        <taxon>Sordariomycetes</taxon>
        <taxon>Xylariomycetidae</taxon>
        <taxon>Amphisphaeriales</taxon>
        <taxon>Apiosporaceae</taxon>
        <taxon>Apiospora</taxon>
    </lineage>
</organism>
<keyword evidence="3" id="KW-1185">Reference proteome</keyword>
<feature type="region of interest" description="Disordered" evidence="1">
    <location>
        <begin position="150"/>
        <end position="284"/>
    </location>
</feature>
<protein>
    <submittedName>
        <fullName evidence="2">Dihydrolipoamide acetyltransferase</fullName>
    </submittedName>
</protein>
<feature type="compositionally biased region" description="Low complexity" evidence="1">
    <location>
        <begin position="38"/>
        <end position="88"/>
    </location>
</feature>
<feature type="region of interest" description="Disordered" evidence="1">
    <location>
        <begin position="1"/>
        <end position="88"/>
    </location>
</feature>
<dbReference type="EMBL" id="JAPCWZ010000004">
    <property type="protein sequence ID" value="KAK8868588.1"/>
    <property type="molecule type" value="Genomic_DNA"/>
</dbReference>
<comment type="caution">
    <text evidence="2">The sequence shown here is derived from an EMBL/GenBank/DDBJ whole genome shotgun (WGS) entry which is preliminary data.</text>
</comment>
<feature type="compositionally biased region" description="Low complexity" evidence="1">
    <location>
        <begin position="216"/>
        <end position="275"/>
    </location>
</feature>